<keyword evidence="3" id="KW-1185">Reference proteome</keyword>
<dbReference type="VEuPathDB" id="TriTrypDB:ADEAN_000163600"/>
<evidence type="ECO:0000313" key="2">
    <source>
        <dbReference type="EMBL" id="CAD2214192.1"/>
    </source>
</evidence>
<reference evidence="2 3" key="1">
    <citation type="submission" date="2020-08" db="EMBL/GenBank/DDBJ databases">
        <authorList>
            <person name="Newling K."/>
            <person name="Davey J."/>
            <person name="Forrester S."/>
        </authorList>
    </citation>
    <scope>NUCLEOTIDE SEQUENCE [LARGE SCALE GENOMIC DNA]</scope>
    <source>
        <strain evidence="3">Crithidia deanei Carvalho (ATCC PRA-265)</strain>
    </source>
</reference>
<organism evidence="2 3">
    <name type="scientific">Angomonas deanei</name>
    <dbReference type="NCBI Taxonomy" id="59799"/>
    <lineage>
        <taxon>Eukaryota</taxon>
        <taxon>Discoba</taxon>
        <taxon>Euglenozoa</taxon>
        <taxon>Kinetoplastea</taxon>
        <taxon>Metakinetoplastina</taxon>
        <taxon>Trypanosomatida</taxon>
        <taxon>Trypanosomatidae</taxon>
        <taxon>Strigomonadinae</taxon>
        <taxon>Angomonas</taxon>
    </lineage>
</organism>
<keyword evidence="1" id="KW-1133">Transmembrane helix</keyword>
<evidence type="ECO:0000313" key="3">
    <source>
        <dbReference type="Proteomes" id="UP000515908"/>
    </source>
</evidence>
<protein>
    <submittedName>
        <fullName evidence="2">Uncharacterized protein</fullName>
    </submittedName>
</protein>
<keyword evidence="1" id="KW-0472">Membrane</keyword>
<feature type="transmembrane region" description="Helical" evidence="1">
    <location>
        <begin position="278"/>
        <end position="300"/>
    </location>
</feature>
<evidence type="ECO:0000256" key="1">
    <source>
        <dbReference type="SAM" id="Phobius"/>
    </source>
</evidence>
<dbReference type="AlphaFoldDB" id="A0A7G2C870"/>
<feature type="transmembrane region" description="Helical" evidence="1">
    <location>
        <begin position="247"/>
        <end position="266"/>
    </location>
</feature>
<gene>
    <name evidence="2" type="ORF">ADEAN_000163600</name>
</gene>
<feature type="transmembrane region" description="Helical" evidence="1">
    <location>
        <begin position="312"/>
        <end position="335"/>
    </location>
</feature>
<dbReference type="EMBL" id="LR877147">
    <property type="protein sequence ID" value="CAD2214192.1"/>
    <property type="molecule type" value="Genomic_DNA"/>
</dbReference>
<dbReference type="Proteomes" id="UP000515908">
    <property type="component" value="Chromosome 03"/>
</dbReference>
<accession>A0A7G2C870</accession>
<keyword evidence="1" id="KW-0812">Transmembrane</keyword>
<proteinExistence type="predicted"/>
<name>A0A7G2C870_9TRYP</name>
<sequence>MAALHSVVKEWFLSLTKVSGSPEAIYLDLAQTALSHTTASFLDGASAAVDFPLLHVLTTPVILDPVTRTVVKKEVEEMQSIMATFLQSTKGSHMMAYEHYLTHLRQLSNIVRGSETVVEVAQRGAASWILPARVETKRQMTALEQEIVKNDESTDALRSTMKEQLKSKAKLRALQTQLVELNGAMTARPLKKQNFATALQLAVKYRLGAATGHAVLDSLPGPTPITRLTGLLPNEFYQVVLRPVATVVPFSALLVVLSTYGKYLLVYAIKRSRTLRRAAVHSCSLFEQYVPLVTPFLVVYVNNVKGSVSPYLYISLLLPIQRVVFFLLLLACGTLNSMVCKRVQRYFIHWARLGERRRQ</sequence>